<proteinExistence type="inferred from homology"/>
<keyword evidence="5 8" id="KW-0812">Transmembrane</keyword>
<protein>
    <submittedName>
        <fullName evidence="10">MFS transporter, DHA1 family, tetracycline resistance protein</fullName>
    </submittedName>
</protein>
<dbReference type="SUPFAM" id="SSF103473">
    <property type="entry name" value="MFS general substrate transporter"/>
    <property type="match status" value="1"/>
</dbReference>
<feature type="transmembrane region" description="Helical" evidence="8">
    <location>
        <begin position="132"/>
        <end position="154"/>
    </location>
</feature>
<feature type="transmembrane region" description="Helical" evidence="8">
    <location>
        <begin position="365"/>
        <end position="390"/>
    </location>
</feature>
<keyword evidence="6 8" id="KW-1133">Transmembrane helix</keyword>
<reference evidence="11" key="1">
    <citation type="submission" date="2016-10" db="EMBL/GenBank/DDBJ databases">
        <authorList>
            <person name="Varghese N."/>
        </authorList>
    </citation>
    <scope>NUCLEOTIDE SEQUENCE [LARGE SCALE GENOMIC DNA]</scope>
    <source>
        <strain evidence="11">92MFCol6.1</strain>
    </source>
</reference>
<evidence type="ECO:0000256" key="7">
    <source>
        <dbReference type="ARBA" id="ARBA00023136"/>
    </source>
</evidence>
<dbReference type="AlphaFoldDB" id="A0A1W1H3L0"/>
<feature type="transmembrane region" description="Helical" evidence="8">
    <location>
        <begin position="160"/>
        <end position="180"/>
    </location>
</feature>
<feature type="transmembrane region" description="Helical" evidence="8">
    <location>
        <begin position="241"/>
        <end position="259"/>
    </location>
</feature>
<feature type="transmembrane region" description="Helical" evidence="8">
    <location>
        <begin position="271"/>
        <end position="289"/>
    </location>
</feature>
<accession>A0A1W1H3L0</accession>
<evidence type="ECO:0000256" key="3">
    <source>
        <dbReference type="ARBA" id="ARBA00007520"/>
    </source>
</evidence>
<feature type="transmembrane region" description="Helical" evidence="8">
    <location>
        <begin position="208"/>
        <end position="229"/>
    </location>
</feature>
<feature type="transmembrane region" description="Helical" evidence="8">
    <location>
        <begin position="38"/>
        <end position="62"/>
    </location>
</feature>
<evidence type="ECO:0000256" key="8">
    <source>
        <dbReference type="SAM" id="Phobius"/>
    </source>
</evidence>
<dbReference type="Pfam" id="PF07690">
    <property type="entry name" value="MFS_1"/>
    <property type="match status" value="1"/>
</dbReference>
<dbReference type="PROSITE" id="PS00216">
    <property type="entry name" value="SUGAR_TRANSPORT_1"/>
    <property type="match status" value="1"/>
</dbReference>
<dbReference type="InterPro" id="IPR011701">
    <property type="entry name" value="MFS"/>
</dbReference>
<dbReference type="GO" id="GO:0022857">
    <property type="term" value="F:transmembrane transporter activity"/>
    <property type="evidence" value="ECO:0007669"/>
    <property type="project" value="InterPro"/>
</dbReference>
<feature type="transmembrane region" description="Helical" evidence="8">
    <location>
        <begin position="334"/>
        <end position="353"/>
    </location>
</feature>
<dbReference type="InterPro" id="IPR036259">
    <property type="entry name" value="MFS_trans_sf"/>
</dbReference>
<dbReference type="Gene3D" id="1.20.1250.20">
    <property type="entry name" value="MFS general substrate transporter like domains"/>
    <property type="match status" value="1"/>
</dbReference>
<dbReference type="Proteomes" id="UP000191133">
    <property type="component" value="Unassembled WGS sequence"/>
</dbReference>
<evidence type="ECO:0000313" key="10">
    <source>
        <dbReference type="EMBL" id="SLM26081.1"/>
    </source>
</evidence>
<evidence type="ECO:0000259" key="9">
    <source>
        <dbReference type="PROSITE" id="PS50850"/>
    </source>
</evidence>
<keyword evidence="7 8" id="KW-0472">Membrane</keyword>
<feature type="domain" description="Major facilitator superfamily (MFS) profile" evidence="9">
    <location>
        <begin position="8"/>
        <end position="391"/>
    </location>
</feature>
<dbReference type="InterPro" id="IPR001958">
    <property type="entry name" value="Tet-R_TetA/multi-R_MdtG-like"/>
</dbReference>
<evidence type="ECO:0000256" key="5">
    <source>
        <dbReference type="ARBA" id="ARBA00022692"/>
    </source>
</evidence>
<dbReference type="GO" id="GO:0016020">
    <property type="term" value="C:membrane"/>
    <property type="evidence" value="ECO:0007669"/>
    <property type="project" value="UniProtKB-SubCell"/>
</dbReference>
<dbReference type="InterPro" id="IPR005829">
    <property type="entry name" value="Sugar_transporter_CS"/>
</dbReference>
<comment type="subcellular location">
    <subcellularLocation>
        <location evidence="2">Membrane</location>
        <topology evidence="2">Multi-pass membrane protein</topology>
    </subcellularLocation>
</comment>
<keyword evidence="4" id="KW-0813">Transport</keyword>
<dbReference type="PANTHER" id="PTHR23504:SF15">
    <property type="entry name" value="MAJOR FACILITATOR SUPERFAMILY (MFS) PROFILE DOMAIN-CONTAINING PROTEIN"/>
    <property type="match status" value="1"/>
</dbReference>
<organism evidence="10 11">
    <name type="scientific">Stenotrophomonas indicatrix</name>
    <dbReference type="NCBI Taxonomy" id="2045451"/>
    <lineage>
        <taxon>Bacteria</taxon>
        <taxon>Pseudomonadati</taxon>
        <taxon>Pseudomonadota</taxon>
        <taxon>Gammaproteobacteria</taxon>
        <taxon>Lysobacterales</taxon>
        <taxon>Lysobacteraceae</taxon>
        <taxon>Stenotrophomonas</taxon>
    </lineage>
</organism>
<comment type="function">
    <text evidence="1">Resistance to tetracycline by an active tetracycline efflux. This is an energy-dependent process that decreases the accumulation of the antibiotic in whole cells. This protein functions as a metal-tetracycline/H(+) antiporter.</text>
</comment>
<feature type="transmembrane region" description="Helical" evidence="8">
    <location>
        <begin position="98"/>
        <end position="120"/>
    </location>
</feature>
<gene>
    <name evidence="10" type="ORF">SAMN04488690_3839</name>
</gene>
<name>A0A1W1H3L0_9GAMM</name>
<sequence length="402" mass="42106">MHSRLVPAYLTVFLDHVAFGLAAPTIPIALTEISGDATSSAVLIGISVSVFALAQLVASPVAGWCSDRWGRRRLLVVGSVLLSSGFLVMAAAQTASSFIIGRSICGIGAANAGVASAYVADWTVPEERARAYGWLGVAFGSAYVVAPAVGGFLGEINWRLPFAVGALVAMLNVVACKLLLKAPMPSLTASPADVVEPRGVAKLQWRRLILIAFLSSLANTVYPTTLALLVMSRYQWNIKDVGALLGAVGICTLIVQVAVYQWGARRFGPRLMLIFGLTCGIVGFVVYALAPTSGWFYAGVPIMALWAFGPPAVQSMLAEAASARDAGRMQGIHMATAAVANLAGPAIFSLLLAVQLQGGTLLGSIAYPFLASAFILAVALILSLTGLNDWSHCCSGPRRRGW</sequence>
<evidence type="ECO:0000256" key="1">
    <source>
        <dbReference type="ARBA" id="ARBA00003279"/>
    </source>
</evidence>
<evidence type="ECO:0000313" key="11">
    <source>
        <dbReference type="Proteomes" id="UP000191133"/>
    </source>
</evidence>
<dbReference type="EMBL" id="FWEU01000006">
    <property type="protein sequence ID" value="SLM26081.1"/>
    <property type="molecule type" value="Genomic_DNA"/>
</dbReference>
<dbReference type="PANTHER" id="PTHR23504">
    <property type="entry name" value="MAJOR FACILITATOR SUPERFAMILY DOMAIN-CONTAINING PROTEIN 10"/>
    <property type="match status" value="1"/>
</dbReference>
<evidence type="ECO:0000256" key="2">
    <source>
        <dbReference type="ARBA" id="ARBA00004141"/>
    </source>
</evidence>
<feature type="transmembrane region" description="Helical" evidence="8">
    <location>
        <begin position="74"/>
        <end position="92"/>
    </location>
</feature>
<dbReference type="InterPro" id="IPR020846">
    <property type="entry name" value="MFS_dom"/>
</dbReference>
<dbReference type="PROSITE" id="PS50850">
    <property type="entry name" value="MFS"/>
    <property type="match status" value="1"/>
</dbReference>
<dbReference type="RefSeq" id="WP_080150514.1">
    <property type="nucleotide sequence ID" value="NZ_FWEU01000006.1"/>
</dbReference>
<evidence type="ECO:0000256" key="4">
    <source>
        <dbReference type="ARBA" id="ARBA00022448"/>
    </source>
</evidence>
<dbReference type="PRINTS" id="PR01035">
    <property type="entry name" value="TCRTETA"/>
</dbReference>
<evidence type="ECO:0000256" key="6">
    <source>
        <dbReference type="ARBA" id="ARBA00022989"/>
    </source>
</evidence>
<comment type="similarity">
    <text evidence="3">Belongs to the major facilitator superfamily. TCR/Tet family.</text>
</comment>